<protein>
    <submittedName>
        <fullName evidence="2">Uncharacterized protein</fullName>
    </submittedName>
</protein>
<evidence type="ECO:0000256" key="1">
    <source>
        <dbReference type="SAM" id="MobiDB-lite"/>
    </source>
</evidence>
<organism evidence="2">
    <name type="scientific">marine sediment metagenome</name>
    <dbReference type="NCBI Taxonomy" id="412755"/>
    <lineage>
        <taxon>unclassified sequences</taxon>
        <taxon>metagenomes</taxon>
        <taxon>ecological metagenomes</taxon>
    </lineage>
</organism>
<gene>
    <name evidence="2" type="ORF">LCGC14_2385130</name>
</gene>
<comment type="caution">
    <text evidence="2">The sequence shown here is derived from an EMBL/GenBank/DDBJ whole genome shotgun (WGS) entry which is preliminary data.</text>
</comment>
<dbReference type="AlphaFoldDB" id="A0A0F9EC53"/>
<feature type="region of interest" description="Disordered" evidence="1">
    <location>
        <begin position="111"/>
        <end position="148"/>
    </location>
</feature>
<feature type="compositionally biased region" description="Basic and acidic residues" evidence="1">
    <location>
        <begin position="112"/>
        <end position="126"/>
    </location>
</feature>
<accession>A0A0F9EC53</accession>
<feature type="compositionally biased region" description="Basic residues" evidence="1">
    <location>
        <begin position="135"/>
        <end position="144"/>
    </location>
</feature>
<reference evidence="2" key="1">
    <citation type="journal article" date="2015" name="Nature">
        <title>Complex archaea that bridge the gap between prokaryotes and eukaryotes.</title>
        <authorList>
            <person name="Spang A."/>
            <person name="Saw J.H."/>
            <person name="Jorgensen S.L."/>
            <person name="Zaremba-Niedzwiedzka K."/>
            <person name="Martijn J."/>
            <person name="Lind A.E."/>
            <person name="van Eijk R."/>
            <person name="Schleper C."/>
            <person name="Guy L."/>
            <person name="Ettema T.J."/>
        </authorList>
    </citation>
    <scope>NUCLEOTIDE SEQUENCE</scope>
</reference>
<sequence>DYCVAPNQKWLDGFVVENGKIKQFVATPLGSGASAEEQITGKAEFGGLQIEVFPMKLEAFERRFPKGPYPGGSCGLGLAGGYGPPGVYTSTLINDGSASVVPESCLVASNEALERSDDSGPPKKGIETWSGRPGGSRKRSRKQKAPVQDMAMGAGGSMVQQVFEDPYNIEDWDLEHGSRCFVHLCSSTAWRQVTGFEPPTVPLTPAEYVAHNVPWFHLWDDEAKALKGTKKLAGLKTVKQVGEEKGVPLVTEDMSVVPEHVIPLSKDAVREGEW</sequence>
<proteinExistence type="predicted"/>
<dbReference type="EMBL" id="LAZR01035464">
    <property type="protein sequence ID" value="KKL27441.1"/>
    <property type="molecule type" value="Genomic_DNA"/>
</dbReference>
<feature type="non-terminal residue" evidence="2">
    <location>
        <position position="1"/>
    </location>
</feature>
<name>A0A0F9EC53_9ZZZZ</name>
<evidence type="ECO:0000313" key="2">
    <source>
        <dbReference type="EMBL" id="KKL27441.1"/>
    </source>
</evidence>